<dbReference type="RefSeq" id="WP_045096819.1">
    <property type="nucleotide sequence ID" value="NZ_LN614827.1"/>
</dbReference>
<evidence type="ECO:0000313" key="2">
    <source>
        <dbReference type="Proteomes" id="UP000032430"/>
    </source>
</evidence>
<organism evidence="1 2">
    <name type="scientific">Legionella fallonii LLAP-10</name>
    <dbReference type="NCBI Taxonomy" id="1212491"/>
    <lineage>
        <taxon>Bacteria</taxon>
        <taxon>Pseudomonadati</taxon>
        <taxon>Pseudomonadota</taxon>
        <taxon>Gammaproteobacteria</taxon>
        <taxon>Legionellales</taxon>
        <taxon>Legionellaceae</taxon>
        <taxon>Legionella</taxon>
    </lineage>
</organism>
<name>A0A098G7T6_9GAMM</name>
<dbReference type="KEGG" id="lfa:LFA_3180"/>
<dbReference type="AlphaFoldDB" id="A0A098G7T6"/>
<dbReference type="OrthoDB" id="5639867at2"/>
<dbReference type="HOGENOM" id="CLU_771155_0_0_6"/>
<evidence type="ECO:0000313" key="1">
    <source>
        <dbReference type="EMBL" id="CEG58517.1"/>
    </source>
</evidence>
<proteinExistence type="predicted"/>
<gene>
    <name evidence="1" type="ORF">LFA_3180</name>
</gene>
<dbReference type="Proteomes" id="UP000032430">
    <property type="component" value="Chromosome I"/>
</dbReference>
<dbReference type="EMBL" id="LN614827">
    <property type="protein sequence ID" value="CEG58517.1"/>
    <property type="molecule type" value="Genomic_DNA"/>
</dbReference>
<accession>A0A098G7T6</accession>
<sequence length="359" mass="41531">MTGIKDISRQCNLILKLHSLRGKRAGLPIIFNEEKVNLFNTKYINDSDFVSDKQIPNGQLLGKGGSKYVYNVNGKAVFLIASRDIKRLEQIINEEVSISHQMALLGLQTQALSRGCISIYDPDDDSYHDYPCMFADSFSTLSREKGIEVFDAKNEYRFGRKYRLYPSDNSCFDNSINRLIFQDVLNDLALLFFLGFEFNEADSLNLAFMPSEGDNRVSSTVKLFLYDFSSKYYSPKLEPTPIDTLPEDSRIQRILKRLVGDILAAEHIARDGYRKSEYSQDNRDFFDKIYPELENEFIECIKNKIIEHMRTKKQLEDRTVPALLHSEQLKAAYERFSFYNSSKVSPHDHMLERSKSCIF</sequence>
<keyword evidence="2" id="KW-1185">Reference proteome</keyword>
<reference evidence="2" key="1">
    <citation type="submission" date="2014-09" db="EMBL/GenBank/DDBJ databases">
        <authorList>
            <person name="Gomez-Valero L."/>
        </authorList>
    </citation>
    <scope>NUCLEOTIDE SEQUENCE [LARGE SCALE GENOMIC DNA]</scope>
    <source>
        <strain evidence="2">ATCC700992</strain>
    </source>
</reference>
<protein>
    <submittedName>
        <fullName evidence="1">Uncharacterized protein</fullName>
    </submittedName>
</protein>